<dbReference type="InterPro" id="IPR001932">
    <property type="entry name" value="PPM-type_phosphatase-like_dom"/>
</dbReference>
<evidence type="ECO:0000259" key="2">
    <source>
        <dbReference type="PROSITE" id="PS51746"/>
    </source>
</evidence>
<dbReference type="GO" id="GO:0004722">
    <property type="term" value="F:protein serine/threonine phosphatase activity"/>
    <property type="evidence" value="ECO:0007669"/>
    <property type="project" value="InterPro"/>
</dbReference>
<protein>
    <recommendedName>
        <fullName evidence="2">PPM-type phosphatase domain-containing protein</fullName>
    </recommendedName>
</protein>
<dbReference type="PANTHER" id="PTHR47992">
    <property type="entry name" value="PROTEIN PHOSPHATASE"/>
    <property type="match status" value="1"/>
</dbReference>
<reference evidence="4" key="1">
    <citation type="journal article" date="2023" name="Commun. Biol.">
        <title>Genome analysis of Parmales, the sister group of diatoms, reveals the evolutionary specialization of diatoms from phago-mixotrophs to photoautotrophs.</title>
        <authorList>
            <person name="Ban H."/>
            <person name="Sato S."/>
            <person name="Yoshikawa S."/>
            <person name="Yamada K."/>
            <person name="Nakamura Y."/>
            <person name="Ichinomiya M."/>
            <person name="Sato N."/>
            <person name="Blanc-Mathieu R."/>
            <person name="Endo H."/>
            <person name="Kuwata A."/>
            <person name="Ogata H."/>
        </authorList>
    </citation>
    <scope>NUCLEOTIDE SEQUENCE [LARGE SCALE GENOMIC DNA]</scope>
</reference>
<dbReference type="CDD" id="cd00143">
    <property type="entry name" value="PP2Cc"/>
    <property type="match status" value="1"/>
</dbReference>
<dbReference type="OrthoDB" id="10264738at2759"/>
<evidence type="ECO:0000256" key="1">
    <source>
        <dbReference type="SAM" id="MobiDB-lite"/>
    </source>
</evidence>
<evidence type="ECO:0000313" key="3">
    <source>
        <dbReference type="EMBL" id="GMI39204.1"/>
    </source>
</evidence>
<feature type="domain" description="PPM-type phosphatase" evidence="2">
    <location>
        <begin position="65"/>
        <end position="409"/>
    </location>
</feature>
<dbReference type="SMART" id="SM00332">
    <property type="entry name" value="PP2Cc"/>
    <property type="match status" value="1"/>
</dbReference>
<gene>
    <name evidence="3" type="ORF">TrCOL_g10190</name>
</gene>
<organism evidence="3 4">
    <name type="scientific">Triparma columacea</name>
    <dbReference type="NCBI Taxonomy" id="722753"/>
    <lineage>
        <taxon>Eukaryota</taxon>
        <taxon>Sar</taxon>
        <taxon>Stramenopiles</taxon>
        <taxon>Ochrophyta</taxon>
        <taxon>Bolidophyceae</taxon>
        <taxon>Parmales</taxon>
        <taxon>Triparmaceae</taxon>
        <taxon>Triparma</taxon>
    </lineage>
</organism>
<dbReference type="SUPFAM" id="SSF81606">
    <property type="entry name" value="PP2C-like"/>
    <property type="match status" value="1"/>
</dbReference>
<name>A0A9W7GAK1_9STRA</name>
<accession>A0A9W7GAK1</accession>
<dbReference type="InterPro" id="IPR036457">
    <property type="entry name" value="PPM-type-like_dom_sf"/>
</dbReference>
<dbReference type="PROSITE" id="PS51746">
    <property type="entry name" value="PPM_2"/>
    <property type="match status" value="1"/>
</dbReference>
<keyword evidence="4" id="KW-1185">Reference proteome</keyword>
<dbReference type="Proteomes" id="UP001165065">
    <property type="component" value="Unassembled WGS sequence"/>
</dbReference>
<feature type="compositionally biased region" description="Gly residues" evidence="1">
    <location>
        <begin position="135"/>
        <end position="152"/>
    </location>
</feature>
<dbReference type="Gene3D" id="3.60.40.10">
    <property type="entry name" value="PPM-type phosphatase domain"/>
    <property type="match status" value="1"/>
</dbReference>
<dbReference type="Pfam" id="PF00481">
    <property type="entry name" value="PP2C"/>
    <property type="match status" value="1"/>
</dbReference>
<sequence length="422" mass="45167">MIRNDLFFGGQLSPIKTVRGKIGVVMYSSDGSPLTPNSPKVSNGFPLKTTILTRTEQLSKYEDDKFSITSAVSTASLKGEDRHSFCCSKKLMDSGVGVLFAGVFDGHDGEECSEYCRVGILPHIAKNYKRRVQGTEGGGVNVGGSEGGGGGGGDDKDESFEILKASMIEAFHEAQDSFEKFQDAPLLGGAKNAGTKTTARPPSFLSRLLRCQCGPVKRRGGTTVNCLVVQSLDDGEGVRVVVANCGDSRCITDGGTGSLDVGGKLEFKNVSVDHRPDESSEKRRLRVAANKGDVFVSNDHMKTIRLYPGGLAVSRTIGDVCLTSAAIATPDVYKVEINLTKEMPAQRFVLGTDGIFDSMETGEITKLIREEEEKGGGRLDSKTLAKAVLAGCLIKCGCKDDMTVMVVDVELKEGERQDANRI</sequence>
<comment type="caution">
    <text evidence="3">The sequence shown here is derived from an EMBL/GenBank/DDBJ whole genome shotgun (WGS) entry which is preliminary data.</text>
</comment>
<proteinExistence type="predicted"/>
<dbReference type="InterPro" id="IPR015655">
    <property type="entry name" value="PP2C"/>
</dbReference>
<feature type="region of interest" description="Disordered" evidence="1">
    <location>
        <begin position="135"/>
        <end position="156"/>
    </location>
</feature>
<dbReference type="EMBL" id="BRYA01000099">
    <property type="protein sequence ID" value="GMI39204.1"/>
    <property type="molecule type" value="Genomic_DNA"/>
</dbReference>
<evidence type="ECO:0000313" key="4">
    <source>
        <dbReference type="Proteomes" id="UP001165065"/>
    </source>
</evidence>
<dbReference type="AlphaFoldDB" id="A0A9W7GAK1"/>